<evidence type="ECO:0000256" key="2">
    <source>
        <dbReference type="ARBA" id="ARBA00006434"/>
    </source>
</evidence>
<dbReference type="NCBIfam" id="TIGR00813">
    <property type="entry name" value="sss"/>
    <property type="match status" value="1"/>
</dbReference>
<keyword evidence="5 12" id="KW-0812">Transmembrane</keyword>
<evidence type="ECO:0000313" key="14">
    <source>
        <dbReference type="Proteomes" id="UP001597112"/>
    </source>
</evidence>
<keyword evidence="6 12" id="KW-1133">Transmembrane helix</keyword>
<sequence>MAQLDFVVMAVFALLIFAIGLAFTRVGSKNSQAFFEAGGETPWWINGLSLFISYFSAGTFVVWGSIAYKHGLAANVIQLTMAISGLLTAMFIAARWKRTGTRTAAEYIGLRFGTRAQQFYTYLILVLSLVNTSAVLYPVGKMVYVATPLSLNTCIIIIGIIIVLYTAAGGLWAVLVTDVVQFIILMAAVLIVIPAALGDVGGFQSFVQKAPADFFEPFSNDYTAGFMLAFIGYQTVYIGGNWAYVQRYTSVSSERNAKKVAYLFCILYLVSPVIWMLPPMIYRVINPGLQGLEPEGAYMMLCQKILPAGLIGLVLSGMISATSSKANTTINLAAVVFANDVYKKIIHPAASDKTLVLIARIFTLLFGAGTIVVAMLVPLAGGIVEVVLSIAAIAGGALFAPMIWSLFSKHLTTISVITTTVVALSVNLFFKVIVPVIVHIKLSRTVETVMGVGIPLVLLGLFEVYYRSRNQVDPGALVLEEHIRKASRTGHAHQHDHQEAARQNRFGVSVIVIASSFVGLGIFALGCASGTNYTVMMVGGVVFIVSIASLLRIRIGAATAVKEKAVPSVKSPV</sequence>
<feature type="transmembrane region" description="Helical" evidence="12">
    <location>
        <begin position="149"/>
        <end position="175"/>
    </location>
</feature>
<dbReference type="EMBL" id="JBHTKA010000007">
    <property type="protein sequence ID" value="MFD1001362.1"/>
    <property type="molecule type" value="Genomic_DNA"/>
</dbReference>
<feature type="transmembrane region" description="Helical" evidence="12">
    <location>
        <begin position="72"/>
        <end position="94"/>
    </location>
</feature>
<evidence type="ECO:0000256" key="8">
    <source>
        <dbReference type="ARBA" id="ARBA00023065"/>
    </source>
</evidence>
<feature type="transmembrane region" description="Helical" evidence="12">
    <location>
        <begin position="386"/>
        <end position="407"/>
    </location>
</feature>
<comment type="similarity">
    <text evidence="2 11">Belongs to the sodium:solute symporter (SSF) (TC 2.A.21) family.</text>
</comment>
<dbReference type="InterPro" id="IPR051163">
    <property type="entry name" value="Sodium:Solute_Symporter_SSF"/>
</dbReference>
<gene>
    <name evidence="13" type="ORF">ACFQ21_18690</name>
</gene>
<feature type="transmembrane region" description="Helical" evidence="12">
    <location>
        <begin position="449"/>
        <end position="466"/>
    </location>
</feature>
<evidence type="ECO:0000256" key="1">
    <source>
        <dbReference type="ARBA" id="ARBA00004651"/>
    </source>
</evidence>
<dbReference type="PANTHER" id="PTHR42985">
    <property type="entry name" value="SODIUM-COUPLED MONOCARBOXYLATE TRANSPORTER"/>
    <property type="match status" value="1"/>
</dbReference>
<evidence type="ECO:0000256" key="4">
    <source>
        <dbReference type="ARBA" id="ARBA00022475"/>
    </source>
</evidence>
<dbReference type="Proteomes" id="UP001597112">
    <property type="component" value="Unassembled WGS sequence"/>
</dbReference>
<evidence type="ECO:0000256" key="5">
    <source>
        <dbReference type="ARBA" id="ARBA00022692"/>
    </source>
</evidence>
<keyword evidence="3" id="KW-0813">Transport</keyword>
<dbReference type="Gene3D" id="1.20.1730.10">
    <property type="entry name" value="Sodium/glucose cotransporter"/>
    <property type="match status" value="1"/>
</dbReference>
<dbReference type="PROSITE" id="PS50283">
    <property type="entry name" value="NA_SOLUT_SYMP_3"/>
    <property type="match status" value="1"/>
</dbReference>
<dbReference type="Pfam" id="PF00474">
    <property type="entry name" value="SSF"/>
    <property type="match status" value="1"/>
</dbReference>
<dbReference type="InterPro" id="IPR038377">
    <property type="entry name" value="Na/Glc_symporter_sf"/>
</dbReference>
<dbReference type="RefSeq" id="WP_377581014.1">
    <property type="nucleotide sequence ID" value="NZ_JBHTKA010000007.1"/>
</dbReference>
<keyword evidence="7" id="KW-0915">Sodium</keyword>
<feature type="transmembrane region" description="Helical" evidence="12">
    <location>
        <begin position="297"/>
        <end position="315"/>
    </location>
</feature>
<comment type="subcellular location">
    <subcellularLocation>
        <location evidence="1">Cell membrane</location>
        <topology evidence="1">Multi-pass membrane protein</topology>
    </subcellularLocation>
</comment>
<feature type="transmembrane region" description="Helical" evidence="12">
    <location>
        <begin position="222"/>
        <end position="240"/>
    </location>
</feature>
<evidence type="ECO:0000256" key="12">
    <source>
        <dbReference type="SAM" id="Phobius"/>
    </source>
</evidence>
<organism evidence="13 14">
    <name type="scientific">Ohtaekwangia kribbensis</name>
    <dbReference type="NCBI Taxonomy" id="688913"/>
    <lineage>
        <taxon>Bacteria</taxon>
        <taxon>Pseudomonadati</taxon>
        <taxon>Bacteroidota</taxon>
        <taxon>Cytophagia</taxon>
        <taxon>Cytophagales</taxon>
        <taxon>Fulvivirgaceae</taxon>
        <taxon>Ohtaekwangia</taxon>
    </lineage>
</organism>
<keyword evidence="9 12" id="KW-0472">Membrane</keyword>
<evidence type="ECO:0000313" key="13">
    <source>
        <dbReference type="EMBL" id="MFD1001362.1"/>
    </source>
</evidence>
<feature type="transmembrane region" description="Helical" evidence="12">
    <location>
        <begin position="182"/>
        <end position="202"/>
    </location>
</feature>
<evidence type="ECO:0000256" key="3">
    <source>
        <dbReference type="ARBA" id="ARBA00022448"/>
    </source>
</evidence>
<keyword evidence="14" id="KW-1185">Reference proteome</keyword>
<feature type="transmembrane region" description="Helical" evidence="12">
    <location>
        <begin position="260"/>
        <end position="277"/>
    </location>
</feature>
<protein>
    <submittedName>
        <fullName evidence="13">Sodium:solute symporter family protein</fullName>
    </submittedName>
</protein>
<feature type="transmembrane region" description="Helical" evidence="12">
    <location>
        <begin position="357"/>
        <end position="380"/>
    </location>
</feature>
<feature type="transmembrane region" description="Helical" evidence="12">
    <location>
        <begin position="119"/>
        <end position="137"/>
    </location>
</feature>
<evidence type="ECO:0000256" key="10">
    <source>
        <dbReference type="ARBA" id="ARBA00023201"/>
    </source>
</evidence>
<keyword evidence="8" id="KW-0406">Ion transport</keyword>
<evidence type="ECO:0000256" key="9">
    <source>
        <dbReference type="ARBA" id="ARBA00023136"/>
    </source>
</evidence>
<dbReference type="CDD" id="cd11477">
    <property type="entry name" value="SLC5sbd_u1"/>
    <property type="match status" value="1"/>
</dbReference>
<keyword evidence="4" id="KW-1003">Cell membrane</keyword>
<proteinExistence type="inferred from homology"/>
<evidence type="ECO:0000256" key="11">
    <source>
        <dbReference type="RuleBase" id="RU362091"/>
    </source>
</evidence>
<accession>A0ABW3K5E8</accession>
<feature type="transmembrane region" description="Helical" evidence="12">
    <location>
        <begin position="506"/>
        <end position="526"/>
    </location>
</feature>
<feature type="transmembrane region" description="Helical" evidence="12">
    <location>
        <begin position="414"/>
        <end position="437"/>
    </location>
</feature>
<keyword evidence="10" id="KW-0739">Sodium transport</keyword>
<name>A0ABW3K5E8_9BACT</name>
<comment type="caution">
    <text evidence="13">The sequence shown here is derived from an EMBL/GenBank/DDBJ whole genome shotgun (WGS) entry which is preliminary data.</text>
</comment>
<feature type="transmembrane region" description="Helical" evidence="12">
    <location>
        <begin position="43"/>
        <end position="66"/>
    </location>
</feature>
<dbReference type="PANTHER" id="PTHR42985:SF40">
    <property type="entry name" value="LD47995P-RELATED"/>
    <property type="match status" value="1"/>
</dbReference>
<dbReference type="InterPro" id="IPR001734">
    <property type="entry name" value="Na/solute_symporter"/>
</dbReference>
<feature type="transmembrane region" description="Helical" evidence="12">
    <location>
        <begin position="532"/>
        <end position="553"/>
    </location>
</feature>
<evidence type="ECO:0000256" key="6">
    <source>
        <dbReference type="ARBA" id="ARBA00022989"/>
    </source>
</evidence>
<evidence type="ECO:0000256" key="7">
    <source>
        <dbReference type="ARBA" id="ARBA00023053"/>
    </source>
</evidence>
<feature type="transmembrane region" description="Helical" evidence="12">
    <location>
        <begin position="6"/>
        <end position="23"/>
    </location>
</feature>
<reference evidence="14" key="1">
    <citation type="journal article" date="2019" name="Int. J. Syst. Evol. Microbiol.">
        <title>The Global Catalogue of Microorganisms (GCM) 10K type strain sequencing project: providing services to taxonomists for standard genome sequencing and annotation.</title>
        <authorList>
            <consortium name="The Broad Institute Genomics Platform"/>
            <consortium name="The Broad Institute Genome Sequencing Center for Infectious Disease"/>
            <person name="Wu L."/>
            <person name="Ma J."/>
        </authorList>
    </citation>
    <scope>NUCLEOTIDE SEQUENCE [LARGE SCALE GENOMIC DNA]</scope>
    <source>
        <strain evidence="14">CCUG 58938</strain>
    </source>
</reference>